<evidence type="ECO:0000313" key="3">
    <source>
        <dbReference type="Proteomes" id="UP001477947"/>
    </source>
</evidence>
<dbReference type="EMBL" id="CP154622">
    <property type="protein sequence ID" value="XAM40839.1"/>
    <property type="molecule type" value="Genomic_DNA"/>
</dbReference>
<proteinExistence type="predicted"/>
<keyword evidence="1" id="KW-0175">Coiled coil</keyword>
<reference evidence="2 3" key="1">
    <citation type="submission" date="2024-04" db="EMBL/GenBank/DDBJ databases">
        <title>Isolation and characterization of novel acetogenic strains of the genera Terrisporobacter and Acetoanaerobium.</title>
        <authorList>
            <person name="Boeer T."/>
            <person name="Schueler M.A."/>
            <person name="Lueschen A."/>
            <person name="Eysell L."/>
            <person name="Droege J."/>
            <person name="Heinemann M."/>
            <person name="Engelhardt L."/>
            <person name="Basen M."/>
            <person name="Daniel R."/>
        </authorList>
    </citation>
    <scope>NUCLEOTIDE SEQUENCE [LARGE SCALE GENOMIC DNA]</scope>
    <source>
        <strain evidence="2 3">ELB</strain>
    </source>
</reference>
<sequence>MIIIGEKAYLKTHDKGEIQELDIDNKINKTIKAHNDEIKSTKVLRKESKTSNNDMYNNLKNKASILNRDKRHIQDKVSEIQIKQQKVENMEESLNQIKSYYLSSIRRAKQEEEKVKVKVKINKIKKEVDDLNSECITEVTELKDSQDIIDAIGAALNKINDIKNKLEQYKSKLMNLECLVDKSKNELDLEQKKIETNLDENIILKPLDFISISGDLNIGIVVDIII</sequence>
<gene>
    <name evidence="2" type="ORF">TPELB_11490</name>
</gene>
<keyword evidence="3" id="KW-1185">Reference proteome</keyword>
<accession>A0ABZ3FCZ5</accession>
<protein>
    <submittedName>
        <fullName evidence="2">Uncharacterized protein</fullName>
    </submittedName>
</protein>
<dbReference type="Proteomes" id="UP001477947">
    <property type="component" value="Chromosome"/>
</dbReference>
<feature type="coiled-coil region" evidence="1">
    <location>
        <begin position="56"/>
        <end position="193"/>
    </location>
</feature>
<name>A0ABZ3FCZ5_9FIRM</name>
<evidence type="ECO:0000313" key="2">
    <source>
        <dbReference type="EMBL" id="XAM40839.1"/>
    </source>
</evidence>
<dbReference type="RefSeq" id="WP_343338922.1">
    <property type="nucleotide sequence ID" value="NZ_CP154622.1"/>
</dbReference>
<evidence type="ECO:0000256" key="1">
    <source>
        <dbReference type="SAM" id="Coils"/>
    </source>
</evidence>
<organism evidence="2 3">
    <name type="scientific">Terrisporobacter petrolearius</name>
    <dbReference type="NCBI Taxonomy" id="1460447"/>
    <lineage>
        <taxon>Bacteria</taxon>
        <taxon>Bacillati</taxon>
        <taxon>Bacillota</taxon>
        <taxon>Clostridia</taxon>
        <taxon>Peptostreptococcales</taxon>
        <taxon>Peptostreptococcaceae</taxon>
        <taxon>Terrisporobacter</taxon>
    </lineage>
</organism>